<dbReference type="AlphaFoldDB" id="F8MLW6"/>
<name>F8MLW6_NEUT8</name>
<dbReference type="RefSeq" id="XP_009851499.1">
    <property type="nucleotide sequence ID" value="XM_009853197.1"/>
</dbReference>
<evidence type="ECO:0000313" key="2">
    <source>
        <dbReference type="Proteomes" id="UP000008065"/>
    </source>
</evidence>
<dbReference type="HOGENOM" id="CLU_2513163_0_0_1"/>
<dbReference type="Proteomes" id="UP000008065">
    <property type="component" value="Unassembled WGS sequence"/>
</dbReference>
<proteinExistence type="predicted"/>
<organism evidence="1 2">
    <name type="scientific">Neurospora tetrasperma (strain FGSC 2508 / ATCC MYA-4615 / P0657)</name>
    <dbReference type="NCBI Taxonomy" id="510951"/>
    <lineage>
        <taxon>Eukaryota</taxon>
        <taxon>Fungi</taxon>
        <taxon>Dikarya</taxon>
        <taxon>Ascomycota</taxon>
        <taxon>Pezizomycotina</taxon>
        <taxon>Sordariomycetes</taxon>
        <taxon>Sordariomycetidae</taxon>
        <taxon>Sordariales</taxon>
        <taxon>Sordariaceae</taxon>
        <taxon>Neurospora</taxon>
    </lineage>
</organism>
<dbReference type="KEGG" id="nte:NEUTE1DRAFT82910"/>
<dbReference type="VEuPathDB" id="FungiDB:NEUTE1DRAFT_82910"/>
<protein>
    <submittedName>
        <fullName evidence="1">Uncharacterized protein</fullName>
    </submittedName>
</protein>
<reference evidence="2" key="1">
    <citation type="journal article" date="2011" name="Genetics">
        <title>Massive changes in genome architecture accompany the transition to self-fertility in the filamentous fungus Neurospora tetrasperma.</title>
        <authorList>
            <person name="Ellison C.E."/>
            <person name="Stajich J.E."/>
            <person name="Jacobson D.J."/>
            <person name="Natvig D.O."/>
            <person name="Lapidus A."/>
            <person name="Foster B."/>
            <person name="Aerts A."/>
            <person name="Riley R."/>
            <person name="Lindquist E.A."/>
            <person name="Grigoriev I.V."/>
            <person name="Taylor J.W."/>
        </authorList>
    </citation>
    <scope>NUCLEOTIDE SEQUENCE [LARGE SCALE GENOMIC DNA]</scope>
    <source>
        <strain evidence="2">FGSC 2508 / P0657</strain>
    </source>
</reference>
<sequence length="86" mass="9728">MPVPTLNDDMPMLEKYRQRSKFEPIAMVTLNPSQPHACPPTLSPTPPAVCKDGTASVELHRNLWEQPETTFQFNLEWDGFGSWLTG</sequence>
<evidence type="ECO:0000313" key="1">
    <source>
        <dbReference type="EMBL" id="EGO58481.1"/>
    </source>
</evidence>
<keyword evidence="2" id="KW-1185">Reference proteome</keyword>
<accession>F8MLW6</accession>
<gene>
    <name evidence="1" type="ORF">NEUTE1DRAFT_82910</name>
</gene>
<dbReference type="GeneID" id="20830558"/>
<dbReference type="EMBL" id="GL891304">
    <property type="protein sequence ID" value="EGO58481.1"/>
    <property type="molecule type" value="Genomic_DNA"/>
</dbReference>